<keyword evidence="5" id="KW-0029">Amino-acid transport</keyword>
<gene>
    <name evidence="7" type="ORF">DRV85_16955</name>
</gene>
<dbReference type="InterPro" id="IPR017871">
    <property type="entry name" value="ABC_transporter-like_CS"/>
</dbReference>
<dbReference type="AlphaFoldDB" id="A0A365U671"/>
<dbReference type="OrthoDB" id="9775250at2"/>
<dbReference type="Pfam" id="PF00005">
    <property type="entry name" value="ABC_tran"/>
    <property type="match status" value="1"/>
</dbReference>
<dbReference type="InterPro" id="IPR003439">
    <property type="entry name" value="ABC_transporter-like_ATP-bd"/>
</dbReference>
<accession>A0A365U671</accession>
<evidence type="ECO:0000256" key="1">
    <source>
        <dbReference type="ARBA" id="ARBA00005417"/>
    </source>
</evidence>
<dbReference type="SUPFAM" id="SSF52540">
    <property type="entry name" value="P-loop containing nucleoside triphosphate hydrolases"/>
    <property type="match status" value="1"/>
</dbReference>
<dbReference type="PANTHER" id="PTHR43820">
    <property type="entry name" value="HIGH-AFFINITY BRANCHED-CHAIN AMINO ACID TRANSPORT ATP-BINDING PROTEIN LIVF"/>
    <property type="match status" value="1"/>
</dbReference>
<evidence type="ECO:0000313" key="8">
    <source>
        <dbReference type="Proteomes" id="UP000253370"/>
    </source>
</evidence>
<name>A0A365U671_9RHOB</name>
<dbReference type="SMART" id="SM00382">
    <property type="entry name" value="AAA"/>
    <property type="match status" value="1"/>
</dbReference>
<evidence type="ECO:0000259" key="6">
    <source>
        <dbReference type="PROSITE" id="PS50893"/>
    </source>
</evidence>
<dbReference type="GO" id="GO:0005524">
    <property type="term" value="F:ATP binding"/>
    <property type="evidence" value="ECO:0007669"/>
    <property type="project" value="UniProtKB-KW"/>
</dbReference>
<dbReference type="RefSeq" id="WP_113290668.1">
    <property type="nucleotide sequence ID" value="NZ_QNTQ01000021.1"/>
</dbReference>
<reference evidence="7 8" key="1">
    <citation type="submission" date="2018-07" db="EMBL/GenBank/DDBJ databases">
        <title>Rhodosalinus sp. strain E84T genomic sequence and assembly.</title>
        <authorList>
            <person name="Liu Z.-W."/>
            <person name="Lu D.-C."/>
        </authorList>
    </citation>
    <scope>NUCLEOTIDE SEQUENCE [LARGE SCALE GENOMIC DNA]</scope>
    <source>
        <strain evidence="7 8">E84</strain>
    </source>
</reference>
<keyword evidence="4 7" id="KW-0067">ATP-binding</keyword>
<dbReference type="EMBL" id="QNTQ01000021">
    <property type="protein sequence ID" value="RBI83136.1"/>
    <property type="molecule type" value="Genomic_DNA"/>
</dbReference>
<dbReference type="PROSITE" id="PS00211">
    <property type="entry name" value="ABC_TRANSPORTER_1"/>
    <property type="match status" value="1"/>
</dbReference>
<dbReference type="GO" id="GO:0015807">
    <property type="term" value="P:L-amino acid transport"/>
    <property type="evidence" value="ECO:0007669"/>
    <property type="project" value="TreeGrafter"/>
</dbReference>
<keyword evidence="2" id="KW-0813">Transport</keyword>
<dbReference type="PROSITE" id="PS50893">
    <property type="entry name" value="ABC_TRANSPORTER_2"/>
    <property type="match status" value="1"/>
</dbReference>
<evidence type="ECO:0000256" key="2">
    <source>
        <dbReference type="ARBA" id="ARBA00022448"/>
    </source>
</evidence>
<evidence type="ECO:0000256" key="3">
    <source>
        <dbReference type="ARBA" id="ARBA00022741"/>
    </source>
</evidence>
<keyword evidence="8" id="KW-1185">Reference proteome</keyword>
<proteinExistence type="inferred from homology"/>
<evidence type="ECO:0000256" key="4">
    <source>
        <dbReference type="ARBA" id="ARBA00022840"/>
    </source>
</evidence>
<dbReference type="GO" id="GO:0016887">
    <property type="term" value="F:ATP hydrolysis activity"/>
    <property type="evidence" value="ECO:0007669"/>
    <property type="project" value="InterPro"/>
</dbReference>
<organism evidence="7 8">
    <name type="scientific">Rhodosalinus halophilus</name>
    <dbReference type="NCBI Taxonomy" id="2259333"/>
    <lineage>
        <taxon>Bacteria</taxon>
        <taxon>Pseudomonadati</taxon>
        <taxon>Pseudomonadota</taxon>
        <taxon>Alphaproteobacteria</taxon>
        <taxon>Rhodobacterales</taxon>
        <taxon>Paracoccaceae</taxon>
        <taxon>Rhodosalinus</taxon>
    </lineage>
</organism>
<dbReference type="CDD" id="cd03224">
    <property type="entry name" value="ABC_TM1139_LivF_branched"/>
    <property type="match status" value="1"/>
</dbReference>
<protein>
    <submittedName>
        <fullName evidence="7">ABC transporter ATP-binding protein</fullName>
    </submittedName>
</protein>
<keyword evidence="3" id="KW-0547">Nucleotide-binding</keyword>
<dbReference type="PANTHER" id="PTHR43820:SF4">
    <property type="entry name" value="HIGH-AFFINITY BRANCHED-CHAIN AMINO ACID TRANSPORT ATP-BINDING PROTEIN LIVF"/>
    <property type="match status" value="1"/>
</dbReference>
<dbReference type="InterPro" id="IPR027417">
    <property type="entry name" value="P-loop_NTPase"/>
</dbReference>
<comment type="caution">
    <text evidence="7">The sequence shown here is derived from an EMBL/GenBank/DDBJ whole genome shotgun (WGS) entry which is preliminary data.</text>
</comment>
<dbReference type="Gene3D" id="3.40.50.300">
    <property type="entry name" value="P-loop containing nucleotide triphosphate hydrolases"/>
    <property type="match status" value="1"/>
</dbReference>
<evidence type="ECO:0000313" key="7">
    <source>
        <dbReference type="EMBL" id="RBI83136.1"/>
    </source>
</evidence>
<dbReference type="InterPro" id="IPR052156">
    <property type="entry name" value="BCAA_Transport_ATP-bd_LivF"/>
</dbReference>
<sequence>MSGAALKAEGLEAGYGPLQILFGIDMEVGPGEHVLVFGPNGAGKSTLIKALFGLVAPTAGRVTLDGQEVTGRAPEGMVARGMAYVPQVSNVFASMTVTENLEIGGARLSRARREARIAEMIELFPVLGERRRQAAGTLSGGERQMLALARALIPEPSVLLLDEPSAGVAPKLVAQIFELVSGLRRTGVSVLMIEQNARQALAHVDRGYVLEGGQVRLSDTAHALRENAEIGQLYLGG</sequence>
<evidence type="ECO:0000256" key="5">
    <source>
        <dbReference type="ARBA" id="ARBA00022970"/>
    </source>
</evidence>
<dbReference type="InterPro" id="IPR003593">
    <property type="entry name" value="AAA+_ATPase"/>
</dbReference>
<dbReference type="GO" id="GO:0015658">
    <property type="term" value="F:branched-chain amino acid transmembrane transporter activity"/>
    <property type="evidence" value="ECO:0007669"/>
    <property type="project" value="TreeGrafter"/>
</dbReference>
<comment type="similarity">
    <text evidence="1">Belongs to the ABC transporter superfamily.</text>
</comment>
<feature type="domain" description="ABC transporter" evidence="6">
    <location>
        <begin position="6"/>
        <end position="237"/>
    </location>
</feature>
<dbReference type="Proteomes" id="UP000253370">
    <property type="component" value="Unassembled WGS sequence"/>
</dbReference>